<evidence type="ECO:0000313" key="3">
    <source>
        <dbReference type="Proteomes" id="UP000664521"/>
    </source>
</evidence>
<reference evidence="2" key="1">
    <citation type="submission" date="2021-03" db="EMBL/GenBank/DDBJ databases">
        <authorList>
            <person name="Tagirdzhanova G."/>
        </authorList>
    </citation>
    <scope>NUCLEOTIDE SEQUENCE</scope>
</reference>
<accession>A0A8H3ELK0</accession>
<feature type="region of interest" description="Disordered" evidence="1">
    <location>
        <begin position="186"/>
        <end position="210"/>
    </location>
</feature>
<comment type="caution">
    <text evidence="2">The sequence shown here is derived from an EMBL/GenBank/DDBJ whole genome shotgun (WGS) entry which is preliminary data.</text>
</comment>
<gene>
    <name evidence="2" type="ORF">HETSPECPRED_004888</name>
</gene>
<feature type="region of interest" description="Disordered" evidence="1">
    <location>
        <begin position="1"/>
        <end position="88"/>
    </location>
</feature>
<feature type="compositionally biased region" description="Polar residues" evidence="1">
    <location>
        <begin position="1"/>
        <end position="10"/>
    </location>
</feature>
<protein>
    <submittedName>
        <fullName evidence="2">Uncharacterized protein</fullName>
    </submittedName>
</protein>
<sequence>MSKAFSNLPSHQKEKQRAYEHPLSNARTVSHNGDSTKIRPVHYNTPTKPRYPDQVGKNDTTERGKLPNDLPQPTLNNEEEPPPPPEITSASIMATTRLQNTLSDLLDAINYYEEFDRICRGQQTRDIRSSLRCIRQAAAYILYLRDGGQGTLERGKLEGLVKEVFAIEKEAKTEWKDISAKYWPKEGEDERKAEGEGGDQEKKAEEEKARLREEHGRAYRRFIGETYVRKMKSCLGGLQAAGSEIEVMKRELRMGWEELGKMNVQELEEMEETY</sequence>
<organism evidence="2 3">
    <name type="scientific">Heterodermia speciosa</name>
    <dbReference type="NCBI Taxonomy" id="116794"/>
    <lineage>
        <taxon>Eukaryota</taxon>
        <taxon>Fungi</taxon>
        <taxon>Dikarya</taxon>
        <taxon>Ascomycota</taxon>
        <taxon>Pezizomycotina</taxon>
        <taxon>Lecanoromycetes</taxon>
        <taxon>OSLEUM clade</taxon>
        <taxon>Lecanoromycetidae</taxon>
        <taxon>Caliciales</taxon>
        <taxon>Physciaceae</taxon>
        <taxon>Heterodermia</taxon>
    </lineage>
</organism>
<dbReference type="Proteomes" id="UP000664521">
    <property type="component" value="Unassembled WGS sequence"/>
</dbReference>
<dbReference type="AlphaFoldDB" id="A0A8H3ELK0"/>
<evidence type="ECO:0000256" key="1">
    <source>
        <dbReference type="SAM" id="MobiDB-lite"/>
    </source>
</evidence>
<keyword evidence="3" id="KW-1185">Reference proteome</keyword>
<evidence type="ECO:0000313" key="2">
    <source>
        <dbReference type="EMBL" id="CAF9905136.1"/>
    </source>
</evidence>
<feature type="compositionally biased region" description="Basic and acidic residues" evidence="1">
    <location>
        <begin position="11"/>
        <end position="20"/>
    </location>
</feature>
<dbReference type="EMBL" id="CAJPDS010000003">
    <property type="protein sequence ID" value="CAF9905136.1"/>
    <property type="molecule type" value="Genomic_DNA"/>
</dbReference>
<name>A0A8H3ELK0_9LECA</name>
<feature type="compositionally biased region" description="Polar residues" evidence="1">
    <location>
        <begin position="25"/>
        <end position="35"/>
    </location>
</feature>
<proteinExistence type="predicted"/>